<evidence type="ECO:0000313" key="2">
    <source>
        <dbReference type="EMBL" id="QOL19261.1"/>
    </source>
</evidence>
<name>A0A7L9RRU3_9PROT</name>
<feature type="signal peptide" evidence="1">
    <location>
        <begin position="1"/>
        <end position="20"/>
    </location>
</feature>
<dbReference type="AlphaFoldDB" id="A0A7L9RRU3"/>
<keyword evidence="3" id="KW-1185">Reference proteome</keyword>
<dbReference type="RefSeq" id="WP_350332019.1">
    <property type="nucleotide sequence ID" value="NZ_CP054719.1"/>
</dbReference>
<dbReference type="InterPro" id="IPR011250">
    <property type="entry name" value="OMP/PagP_B-barrel"/>
</dbReference>
<proteinExistence type="predicted"/>
<dbReference type="KEGG" id="pbal:CPBP_00008"/>
<feature type="chain" id="PRO_5032907590" description="Outer membrane protein beta-barrel domain-containing protein" evidence="1">
    <location>
        <begin position="21"/>
        <end position="215"/>
    </location>
</feature>
<organism evidence="2 3">
    <name type="scientific">Candidatus Bodocaedibacter vickermanii</name>
    <dbReference type="NCBI Taxonomy" id="2741701"/>
    <lineage>
        <taxon>Bacteria</taxon>
        <taxon>Pseudomonadati</taxon>
        <taxon>Pseudomonadota</taxon>
        <taxon>Alphaproteobacteria</taxon>
        <taxon>Holosporales</taxon>
        <taxon>Candidatus Paracaedibacteraceae</taxon>
        <taxon>Candidatus Bodocaedibacter</taxon>
    </lineage>
</organism>
<reference evidence="2 3" key="1">
    <citation type="submission" date="2020-06" db="EMBL/GenBank/DDBJ databases">
        <title>The endosymbiont of the kinetoplastid Bodo saltans is a Paracaedibacter-like alpha-proteobacterium possessing a putative toxin-antitoxin system.</title>
        <authorList>
            <person name="Midha S."/>
            <person name="Rigden D.J."/>
            <person name="Siozios S."/>
            <person name="Hurst G.D.D."/>
            <person name="Jackson A.P."/>
        </authorList>
    </citation>
    <scope>NUCLEOTIDE SEQUENCE [LARGE SCALE GENOMIC DNA]</scope>
    <source>
        <strain evidence="2">Lake Konstanz</strain>
    </source>
</reference>
<dbReference type="Proteomes" id="UP000594001">
    <property type="component" value="Chromosome"/>
</dbReference>
<evidence type="ECO:0008006" key="4">
    <source>
        <dbReference type="Google" id="ProtNLM"/>
    </source>
</evidence>
<protein>
    <recommendedName>
        <fullName evidence="4">Outer membrane protein beta-barrel domain-containing protein</fullName>
    </recommendedName>
</protein>
<sequence length="215" mass="23217">MKIKLLMTTAALLLASEVSAACWNGFYVRTDAAVMGSGKSHKKNDAVTDATEGSGSRSLYLGIAGGWGKVFGGSFYGGIDATLLGMSGAMSTGDKNDFSFLYDPKATIRLGFARCNMMVYAGGGMGALYAFTDTAKLKGAHADFPKNKEGKNELLWTWHGRVGVDFKIKGNWMAGVFYEYQRSLAHKNEGDTSEAKLEDVSMISDRLAFVFGFQM</sequence>
<evidence type="ECO:0000313" key="3">
    <source>
        <dbReference type="Proteomes" id="UP000594001"/>
    </source>
</evidence>
<dbReference type="SUPFAM" id="SSF56925">
    <property type="entry name" value="OMPA-like"/>
    <property type="match status" value="1"/>
</dbReference>
<evidence type="ECO:0000256" key="1">
    <source>
        <dbReference type="SAM" id="SignalP"/>
    </source>
</evidence>
<dbReference type="Gene3D" id="2.40.160.20">
    <property type="match status" value="1"/>
</dbReference>
<keyword evidence="1" id="KW-0732">Signal</keyword>
<accession>A0A7L9RRU3</accession>
<dbReference type="EMBL" id="CP054719">
    <property type="protein sequence ID" value="QOL19261.1"/>
    <property type="molecule type" value="Genomic_DNA"/>
</dbReference>
<gene>
    <name evidence="2" type="ORF">CPBP_00008</name>
</gene>